<organism evidence="4">
    <name type="scientific">Gibberella zeae</name>
    <name type="common">Wheat head blight fungus</name>
    <name type="synonym">Fusarium graminearum</name>
    <dbReference type="NCBI Taxonomy" id="5518"/>
    <lineage>
        <taxon>Eukaryota</taxon>
        <taxon>Fungi</taxon>
        <taxon>Dikarya</taxon>
        <taxon>Ascomycota</taxon>
        <taxon>Pezizomycotina</taxon>
        <taxon>Sordariomycetes</taxon>
        <taxon>Hypocreomycetidae</taxon>
        <taxon>Hypocreales</taxon>
        <taxon>Nectriaceae</taxon>
        <taxon>Fusarium</taxon>
    </lineage>
</organism>
<dbReference type="InterPro" id="IPR049030">
    <property type="entry name" value="AI2M-like_HNH"/>
</dbReference>
<dbReference type="SMART" id="SM00507">
    <property type="entry name" value="HNHc"/>
    <property type="match status" value="1"/>
</dbReference>
<reference evidence="4" key="1">
    <citation type="journal article" date="2016" name="PLoS Comput. Biol.">
        <title>GRAbB: Selective Assembly of Genomic Regions, a New Niche for Genomic Research.</title>
        <authorList>
            <person name="Brankovics B."/>
            <person name="Zhang H."/>
            <person name="van Diepeningen A.D."/>
            <person name="van der Lee T.A."/>
            <person name="Waalwijk C."/>
            <person name="de Hoog G.S."/>
        </authorList>
    </citation>
    <scope>NUCLEOTIDE SEQUENCE</scope>
    <source>
        <strain evidence="4">INRA-156</strain>
    </source>
</reference>
<dbReference type="CDD" id="cd01651">
    <property type="entry name" value="RT_G2_intron"/>
    <property type="match status" value="1"/>
</dbReference>
<keyword evidence="5" id="KW-0808">Transferase</keyword>
<protein>
    <submittedName>
        <fullName evidence="5">Reverse transcriptase (RNA-dependent DNA polymerase)</fullName>
    </submittedName>
</protein>
<proteinExistence type="predicted"/>
<evidence type="ECO:0000256" key="1">
    <source>
        <dbReference type="ARBA" id="ARBA00004173"/>
    </source>
</evidence>
<gene>
    <name evidence="4" type="primary">iorf761</name>
</gene>
<evidence type="ECO:0000313" key="5">
    <source>
        <dbReference type="EMBL" id="QID45199.1"/>
    </source>
</evidence>
<dbReference type="GO" id="GO:0003964">
    <property type="term" value="F:RNA-directed DNA polymerase activity"/>
    <property type="evidence" value="ECO:0007669"/>
    <property type="project" value="UniProtKB-KW"/>
</dbReference>
<dbReference type="EMBL" id="MT036699">
    <property type="protein sequence ID" value="QID45199.1"/>
    <property type="molecule type" value="Genomic_DNA"/>
</dbReference>
<name>A0A3T1FYQ1_GIBZA</name>
<dbReference type="Pfam" id="PF01348">
    <property type="entry name" value="Intron_maturas2"/>
    <property type="match status" value="1"/>
</dbReference>
<geneLocation type="mitochondrion" evidence="4"/>
<dbReference type="InterPro" id="IPR024937">
    <property type="entry name" value="Domain_X"/>
</dbReference>
<dbReference type="GO" id="GO:0005739">
    <property type="term" value="C:mitochondrion"/>
    <property type="evidence" value="ECO:0007669"/>
    <property type="project" value="UniProtKB-SubCell"/>
</dbReference>
<dbReference type="AlphaFoldDB" id="A0A3T1FYQ1"/>
<dbReference type="SUPFAM" id="SSF56672">
    <property type="entry name" value="DNA/RNA polymerases"/>
    <property type="match status" value="1"/>
</dbReference>
<reference evidence="4" key="2">
    <citation type="journal article" date="2018" name="PeerJ">
        <title>First steps towards mitochondrial pan-genomics: detailed analysis of Fusarium graminearum mitogenomes.</title>
        <authorList>
            <person name="Brankovics B."/>
            <person name="Kulik T."/>
            <person name="Sawicki J."/>
            <person name="Bilska K."/>
            <person name="Zhang H."/>
            <person name="de Hoog G.S."/>
            <person name="van der Lee T.A."/>
            <person name="Waalwijk C."/>
            <person name="van Diepeningen A.D."/>
        </authorList>
    </citation>
    <scope>NUCLEOTIDE SEQUENCE</scope>
    <source>
        <strain evidence="4">INRA-156</strain>
    </source>
</reference>
<dbReference type="PANTHER" id="PTHR34047">
    <property type="entry name" value="NUCLEAR INTRON MATURASE 1, MITOCHONDRIAL-RELATED"/>
    <property type="match status" value="1"/>
</dbReference>
<sequence length="761" mass="85784">MRCGNSVLSSVNHTSVPLTADRSSGLGKEESSLLNLASQPEADICEKPIITKITARPFSYDKIHTDQTIVPTVLKLRESLVGYRWINLLENCSAWFSIKGEITDCSTRTSKVTEIVSKGDSRIFTLNTGLPKGSNTYGNRALVVPSTLSYEPGNAGWKGRGAATLLFRRNYVSGGDTSAKLNVVGKLNKLAERSISSPDSIIDRNLYNLLTNKDMLIYAYENIKSKPGNMTPGVSPDTLDGISIERVEALANSLRNESFQFSPSRRVLIPKASGGTRPLSIASPMDKVVQEAMRLILEAIYEPLFQDCSHGFRPNRSCHTALKEVSQKFQPAQWVIEGDLAKFFDTISHQKLMLIIESKITDRKFTKLIWKALKAGYMSFGHHKNNIIGTPQGSIISPILANIFLDQLDTYVLSLKKEFDLGSKAPRSKASRYYEYHILKARKEGNNQLMRKLMAERSSSPSIDFSSPGFKRLSYVRYADDWIIGIRGTKLEAQSILDKVRSFCTTIELNLSDSKTKLTSINRDKVLFLGTNVVRAEHASFSRMGTYRRLRRNKLGLRLEAPLDRIKRKLTSASFIVNGKSAPKFLWLHMEHDQIILLYNAVMRGYLNYYKFAHNYGRLTSYVEYILKQSCAKLLATKLSLGTMAKTYKKFGAQLTGPKGKGLFKPSYKTTLKFLINSSPVIGAMFQNKSTATLDKLECKICGSSHKVEMHHIRAMKDLNPKLSYLDREMVRVNRKRIPLCRVCHMMKHSKRKETTFEKKP</sequence>
<dbReference type="PROSITE" id="PS50878">
    <property type="entry name" value="RT_POL"/>
    <property type="match status" value="1"/>
</dbReference>
<dbReference type="Pfam" id="PF00078">
    <property type="entry name" value="RVT_1"/>
    <property type="match status" value="1"/>
</dbReference>
<dbReference type="EMBL" id="BK010541">
    <property type="protein sequence ID" value="DAC73639.1"/>
    <property type="molecule type" value="Genomic_DNA"/>
</dbReference>
<evidence type="ECO:0000259" key="3">
    <source>
        <dbReference type="PROSITE" id="PS50878"/>
    </source>
</evidence>
<keyword evidence="2 4" id="KW-0496">Mitochondrion</keyword>
<dbReference type="InterPro" id="IPR043502">
    <property type="entry name" value="DNA/RNA_pol_sf"/>
</dbReference>
<dbReference type="Pfam" id="PF21368">
    <property type="entry name" value="AI2M-like_HNH"/>
    <property type="match status" value="1"/>
</dbReference>
<dbReference type="GO" id="GO:0006397">
    <property type="term" value="P:mRNA processing"/>
    <property type="evidence" value="ECO:0007669"/>
    <property type="project" value="InterPro"/>
</dbReference>
<evidence type="ECO:0000313" key="4">
    <source>
        <dbReference type="EMBL" id="DAC73639.1"/>
    </source>
</evidence>
<accession>A0A3T1FYQ1</accession>
<comment type="subcellular location">
    <subcellularLocation>
        <location evidence="1">Mitochondrion</location>
    </subcellularLocation>
</comment>
<keyword evidence="5" id="KW-0548">Nucleotidyltransferase</keyword>
<keyword evidence="5" id="KW-0695">RNA-directed DNA polymerase</keyword>
<evidence type="ECO:0000256" key="2">
    <source>
        <dbReference type="ARBA" id="ARBA00023128"/>
    </source>
</evidence>
<reference evidence="5" key="3">
    <citation type="submission" date="2020-02" db="EMBL/GenBank/DDBJ databases">
        <title>Diversity of selfish genetic elements in mitogenomes of closely related Fusaria and its implication for diagnostic purposes.</title>
        <authorList>
            <person name="Kulik T."/>
            <person name="Brankovics B."/>
            <person name="van Diepeningen A.D."/>
            <person name="Bilska K."/>
            <person name="Zelechowski M."/>
            <person name="Myszczynski K."/>
            <person name="Molcan T."/>
            <person name="Stakheev A."/>
            <person name="Stenglein S."/>
            <person name="Beyer M."/>
            <person name="Pasquali M."/>
            <person name="Sawicki J."/>
            <person name="Baturo-Ciesniewska A."/>
        </authorList>
    </citation>
    <scope>NUCLEOTIDE SEQUENCE</scope>
</reference>
<dbReference type="InterPro" id="IPR051083">
    <property type="entry name" value="GrpII_Intron_Splice-Mob/Def"/>
</dbReference>
<dbReference type="CDD" id="cd00085">
    <property type="entry name" value="HNHc"/>
    <property type="match status" value="1"/>
</dbReference>
<dbReference type="InterPro" id="IPR000477">
    <property type="entry name" value="RT_dom"/>
</dbReference>
<feature type="domain" description="Reverse transcriptase" evidence="3">
    <location>
        <begin position="250"/>
        <end position="533"/>
    </location>
</feature>
<dbReference type="PANTHER" id="PTHR34047:SF8">
    <property type="entry name" value="PROTEIN YKFC"/>
    <property type="match status" value="1"/>
</dbReference>
<dbReference type="InterPro" id="IPR003615">
    <property type="entry name" value="HNH_nuc"/>
</dbReference>